<proteinExistence type="predicted"/>
<keyword evidence="2" id="KW-1185">Reference proteome</keyword>
<accession>A0ACB7SMJ8</accession>
<dbReference type="EMBL" id="CM023484">
    <property type="protein sequence ID" value="KAH6934357.1"/>
    <property type="molecule type" value="Genomic_DNA"/>
</dbReference>
<comment type="caution">
    <text evidence="1">The sequence shown here is derived from an EMBL/GenBank/DDBJ whole genome shotgun (WGS) entry which is preliminary data.</text>
</comment>
<organism evidence="1 2">
    <name type="scientific">Hyalomma asiaticum</name>
    <name type="common">Tick</name>
    <dbReference type="NCBI Taxonomy" id="266040"/>
    <lineage>
        <taxon>Eukaryota</taxon>
        <taxon>Metazoa</taxon>
        <taxon>Ecdysozoa</taxon>
        <taxon>Arthropoda</taxon>
        <taxon>Chelicerata</taxon>
        <taxon>Arachnida</taxon>
        <taxon>Acari</taxon>
        <taxon>Parasitiformes</taxon>
        <taxon>Ixodida</taxon>
        <taxon>Ixodoidea</taxon>
        <taxon>Ixodidae</taxon>
        <taxon>Hyalomminae</taxon>
        <taxon>Hyalomma</taxon>
    </lineage>
</organism>
<evidence type="ECO:0000313" key="2">
    <source>
        <dbReference type="Proteomes" id="UP000821845"/>
    </source>
</evidence>
<protein>
    <submittedName>
        <fullName evidence="1">Uncharacterized protein</fullName>
    </submittedName>
</protein>
<name>A0ACB7SMJ8_HYAAI</name>
<sequence length="1410" mass="157683">MANFEFVLPLTKDQLLRAERVGQYYVKDVVPAREIGAQVRGFLSKKRLLDTKCVVDSFDLLYSVITNFNSVDEKVVQDAFDLALLGISKVESDLTILLQNADATLDFDTKKQAQNHLKMSSYVLCHLIELIEAEASKPSPDVAASATKGRKKTAANNMKFLEWASQKLKAVQCLKNIHELALQCLWSPQPVEDEYINLVADCFFKLIEDAGNLKSSTIKDAFTTVIGLNIKRHGYAIGCVMKIIQVLQAHEHAAPFFAEVLSIFSEKFGMKSIVGDCIRELCRLDSLENAQDCGGIRNLSTFLVELTDRIPVLVTKSAGLLVELLNVKNYTMRIGVLTAFFKIVLDVLSKEGLDNKEKELRDALLDHLEEHILDENAFVRSKVLQLWQEMCSKKCIPLDRQQTLLELISNRLCDKSSVVRKHAVGFVSSYLASNPFLAKLSPEELRKNLAEEEEKLQALRILHKDVEDEEQEDDADASWMGILPGLQEVLQEDEDQLKDISLTDEESVLLDEILNKIRALLKSGSCTEAVMVLRKAIATYPDVNLFCNPSVGEEGSEDNKGKENGVKDSTDQVLLNVLKKIYQGTKVAAPDEEAPKKAAAKPDTPPRDTASGEGAVDLYKQKMLVLYLKDCTGFAEKIQAIIPTLCEMLYSRTQSDIHEAIAFFVSAHCLGIKGAILGIRKMLPLVWSREPSIREAVANSYRDVYFNQPAANAKTRARNIADGLSELVNVVTTSELICLEQLVTELVKSGDISSTVLRFLWDRYTMEQPDTMREECLAATQLLSMVASADSNMVTKNLELLISVGLGERGKADLDFCRHTLSIIQKMGGTVSAAKAPLQRFENSDKMFVRLQDILLETFCDTSISIWIPTMERALDVIYKYAQQPAKISNSILTGLAERLLSRCRQQVAVDGVAHAKPQDSQSSQEENEGMTLEESPQTPSFECSSLLLSRILACVGHVALRQLIFLDVDVFAQLKRKRESAKDRKEEQVAKRKKRQSMSATSHVLSQSQEGPDNQNADDEMLGPVTDDTDAEYIVHLLDDVVLSDESSLGVWSKLVVHVVTEQSTYTDEGLCTVASLALAKLMTINAEFCERHLAVLFHIMENSPDPVIRTNLVVAAGDLMIRFPNLLYTWTEKIYARLQDPSRDVKLGTLKTVIFLILNDMIKVKGQISDIAAMVMDEDAELADMCRNFFFELGSKGNALYNLLPDIISHLSDEEHGIDEKSFRVVMKTERHWRDLAYCLSLIPFGERGIKKLHENVVCFADKMHVDAVYESIMGIISNAKKAQVMKADVKVILQELEDLVEELRNKGLTESELVQRTKKGIAQASAKKRGNKQSCATPRGQKTPARGKRRCRKKMSRLSESSNEDEEEEEEASPPPTARKALPRRQCKLQIQFSDSSEAEVDDNDDE</sequence>
<dbReference type="Proteomes" id="UP000821845">
    <property type="component" value="Chromosome 4"/>
</dbReference>
<gene>
    <name evidence="1" type="ORF">HPB50_023376</name>
</gene>
<evidence type="ECO:0000313" key="1">
    <source>
        <dbReference type="EMBL" id="KAH6934357.1"/>
    </source>
</evidence>
<reference evidence="1" key="1">
    <citation type="submission" date="2020-05" db="EMBL/GenBank/DDBJ databases">
        <title>Large-scale comparative analyses of tick genomes elucidate their genetic diversity and vector capacities.</title>
        <authorList>
            <person name="Jia N."/>
            <person name="Wang J."/>
            <person name="Shi W."/>
            <person name="Du L."/>
            <person name="Sun Y."/>
            <person name="Zhan W."/>
            <person name="Jiang J."/>
            <person name="Wang Q."/>
            <person name="Zhang B."/>
            <person name="Ji P."/>
            <person name="Sakyi L.B."/>
            <person name="Cui X."/>
            <person name="Yuan T."/>
            <person name="Jiang B."/>
            <person name="Yang W."/>
            <person name="Lam T.T.-Y."/>
            <person name="Chang Q."/>
            <person name="Ding S."/>
            <person name="Wang X."/>
            <person name="Zhu J."/>
            <person name="Ruan X."/>
            <person name="Zhao L."/>
            <person name="Wei J."/>
            <person name="Que T."/>
            <person name="Du C."/>
            <person name="Cheng J."/>
            <person name="Dai P."/>
            <person name="Han X."/>
            <person name="Huang E."/>
            <person name="Gao Y."/>
            <person name="Liu J."/>
            <person name="Shao H."/>
            <person name="Ye R."/>
            <person name="Li L."/>
            <person name="Wei W."/>
            <person name="Wang X."/>
            <person name="Wang C."/>
            <person name="Yang T."/>
            <person name="Huo Q."/>
            <person name="Li W."/>
            <person name="Guo W."/>
            <person name="Chen H."/>
            <person name="Zhou L."/>
            <person name="Ni X."/>
            <person name="Tian J."/>
            <person name="Zhou Y."/>
            <person name="Sheng Y."/>
            <person name="Liu T."/>
            <person name="Pan Y."/>
            <person name="Xia L."/>
            <person name="Li J."/>
            <person name="Zhao F."/>
            <person name="Cao W."/>
        </authorList>
    </citation>
    <scope>NUCLEOTIDE SEQUENCE</scope>
    <source>
        <strain evidence="1">Hyas-2018</strain>
    </source>
</reference>